<accession>A0A975TC13</accession>
<keyword evidence="9" id="KW-0472">Membrane</keyword>
<feature type="domain" description="HAMP" evidence="11">
    <location>
        <begin position="241"/>
        <end position="294"/>
    </location>
</feature>
<dbReference type="SUPFAM" id="SSF47384">
    <property type="entry name" value="Homodimeric domain of signal transducing histidine kinase"/>
    <property type="match status" value="1"/>
</dbReference>
<dbReference type="Gene3D" id="6.10.340.10">
    <property type="match status" value="1"/>
</dbReference>
<comment type="catalytic activity">
    <reaction evidence="1">
        <text>ATP + protein L-histidine = ADP + protein N-phospho-L-histidine.</text>
        <dbReference type="EC" id="2.7.13.3"/>
    </reaction>
</comment>
<keyword evidence="9" id="KW-1133">Transmembrane helix</keyword>
<dbReference type="SUPFAM" id="SSF158472">
    <property type="entry name" value="HAMP domain-like"/>
    <property type="match status" value="1"/>
</dbReference>
<keyword evidence="9" id="KW-0812">Transmembrane</keyword>
<keyword evidence="5" id="KW-0808">Transferase</keyword>
<dbReference type="InterPro" id="IPR004358">
    <property type="entry name" value="Sig_transdc_His_kin-like_C"/>
</dbReference>
<evidence type="ECO:0000256" key="8">
    <source>
        <dbReference type="SAM" id="Coils"/>
    </source>
</evidence>
<name>A0A975TC13_9NOST</name>
<evidence type="ECO:0000256" key="6">
    <source>
        <dbReference type="ARBA" id="ARBA00022777"/>
    </source>
</evidence>
<dbReference type="SMART" id="SM00304">
    <property type="entry name" value="HAMP"/>
    <property type="match status" value="1"/>
</dbReference>
<dbReference type="GO" id="GO:0016020">
    <property type="term" value="C:membrane"/>
    <property type="evidence" value="ECO:0007669"/>
    <property type="project" value="UniProtKB-SubCell"/>
</dbReference>
<gene>
    <name evidence="12" type="ORF">B6N60_03952</name>
</gene>
<sequence length="569" mass="65506">MLFQLNYFNNKWGIAKKILYNYTVAISVSFLGTTSGLFIGKFYEKSAYKQLNLAYQQQSLLKDLENKVTRIRLHPQRLVSVLQDSVWLEFEQNKFLDEIHQFRSNLSALNNFTQNHPHDLAVDYQDFEKLLNNYRKTTEIYNQLIQNYWQQIAASKFKLYQPELQRQQLLFFINQDKISNLNIEFEKLSDELIKIIGNAELQQKQAQLGFTHAQNLRLIIVLASIISSTIIAAFLALYTGNLIVRPLQVVTNIAQKITQESNFQIRANINSEDEVGKLATSINQLVDWVENYTLELKQALTELKEAQTQLIQTEKMSSLGRMVGGIAHEINNPVTFIYSNMDCASEYICDLLDLLKVYEENYPEPNLSIKEKIEEIGLEFIKEDLLKLLTSLKSGAQRIREIVLSLRNFSRLDEAEVKQVDIHQGIESTLLILNHRLNQGIEVIKNYENLPLIECYPAQINQVFINLLSNAVDALLDYREQVQKQIIIATSRVDENYIRICIRDNGPGIPLEIQDKVFDHFFTTKPIGQGTGLGLSISYQIVEKHKGKIELSSKVNFGTELNITLPIHL</sequence>
<dbReference type="SMART" id="SM00387">
    <property type="entry name" value="HATPase_c"/>
    <property type="match status" value="1"/>
</dbReference>
<reference evidence="12" key="1">
    <citation type="submission" date="2017-04" db="EMBL/GenBank/DDBJ databases">
        <title>Genome deletions in a multicellular cyanobacterial endosymbiont for morphological adaptation in marine diatoms.</title>
        <authorList>
            <person name="Wang Y."/>
            <person name="Gao H."/>
            <person name="Li R."/>
            <person name="Xu X."/>
        </authorList>
    </citation>
    <scope>NUCLEOTIDE SEQUENCE</scope>
    <source>
        <strain evidence="12">FACHB 800</strain>
    </source>
</reference>
<evidence type="ECO:0000259" key="10">
    <source>
        <dbReference type="PROSITE" id="PS50109"/>
    </source>
</evidence>
<feature type="domain" description="Histidine kinase" evidence="10">
    <location>
        <begin position="325"/>
        <end position="569"/>
    </location>
</feature>
<dbReference type="InterPro" id="IPR036890">
    <property type="entry name" value="HATPase_C_sf"/>
</dbReference>
<dbReference type="CDD" id="cd06225">
    <property type="entry name" value="HAMP"/>
    <property type="match status" value="1"/>
</dbReference>
<evidence type="ECO:0000256" key="3">
    <source>
        <dbReference type="ARBA" id="ARBA00012438"/>
    </source>
</evidence>
<evidence type="ECO:0000256" key="9">
    <source>
        <dbReference type="SAM" id="Phobius"/>
    </source>
</evidence>
<dbReference type="InterPro" id="IPR003594">
    <property type="entry name" value="HATPase_dom"/>
</dbReference>
<dbReference type="Gene3D" id="3.30.565.10">
    <property type="entry name" value="Histidine kinase-like ATPase, C-terminal domain"/>
    <property type="match status" value="1"/>
</dbReference>
<keyword evidence="6 12" id="KW-0418">Kinase</keyword>
<proteinExistence type="predicted"/>
<evidence type="ECO:0000259" key="11">
    <source>
        <dbReference type="PROSITE" id="PS50885"/>
    </source>
</evidence>
<dbReference type="InterPro" id="IPR005467">
    <property type="entry name" value="His_kinase_dom"/>
</dbReference>
<protein>
    <recommendedName>
        <fullName evidence="3">histidine kinase</fullName>
        <ecNumber evidence="3">2.7.13.3</ecNumber>
    </recommendedName>
</protein>
<dbReference type="EMBL" id="CP021056">
    <property type="protein sequence ID" value="QXE25238.1"/>
    <property type="molecule type" value="Genomic_DNA"/>
</dbReference>
<keyword evidence="8" id="KW-0175">Coiled coil</keyword>
<evidence type="ECO:0000256" key="2">
    <source>
        <dbReference type="ARBA" id="ARBA00004370"/>
    </source>
</evidence>
<evidence type="ECO:0000256" key="7">
    <source>
        <dbReference type="ARBA" id="ARBA00023012"/>
    </source>
</evidence>
<dbReference type="InterPro" id="IPR003660">
    <property type="entry name" value="HAMP_dom"/>
</dbReference>
<organism evidence="12 13">
    <name type="scientific">Richelia sinica FACHB-800</name>
    <dbReference type="NCBI Taxonomy" id="1357546"/>
    <lineage>
        <taxon>Bacteria</taxon>
        <taxon>Bacillati</taxon>
        <taxon>Cyanobacteriota</taxon>
        <taxon>Cyanophyceae</taxon>
        <taxon>Nostocales</taxon>
        <taxon>Nostocaceae</taxon>
        <taxon>Richelia</taxon>
    </lineage>
</organism>
<dbReference type="EC" id="2.7.13.3" evidence="3"/>
<keyword evidence="4" id="KW-0597">Phosphoprotein</keyword>
<feature type="coiled-coil region" evidence="8">
    <location>
        <begin position="289"/>
        <end position="316"/>
    </location>
</feature>
<dbReference type="Proteomes" id="UP000683511">
    <property type="component" value="Chromosome"/>
</dbReference>
<feature type="transmembrane region" description="Helical" evidence="9">
    <location>
        <begin position="218"/>
        <end position="238"/>
    </location>
</feature>
<dbReference type="GO" id="GO:0000155">
    <property type="term" value="F:phosphorelay sensor kinase activity"/>
    <property type="evidence" value="ECO:0007669"/>
    <property type="project" value="InterPro"/>
</dbReference>
<dbReference type="PANTHER" id="PTHR43065">
    <property type="entry name" value="SENSOR HISTIDINE KINASE"/>
    <property type="match status" value="1"/>
</dbReference>
<dbReference type="Pfam" id="PF02518">
    <property type="entry name" value="HATPase_c"/>
    <property type="match status" value="1"/>
</dbReference>
<evidence type="ECO:0000256" key="5">
    <source>
        <dbReference type="ARBA" id="ARBA00022679"/>
    </source>
</evidence>
<evidence type="ECO:0000313" key="12">
    <source>
        <dbReference type="EMBL" id="QXE25238.1"/>
    </source>
</evidence>
<dbReference type="InterPro" id="IPR036097">
    <property type="entry name" value="HisK_dim/P_sf"/>
</dbReference>
<dbReference type="KEGG" id="rsin:B6N60_03952"/>
<dbReference type="SUPFAM" id="SSF55874">
    <property type="entry name" value="ATPase domain of HSP90 chaperone/DNA topoisomerase II/histidine kinase"/>
    <property type="match status" value="1"/>
</dbReference>
<dbReference type="PRINTS" id="PR00344">
    <property type="entry name" value="BCTRLSENSOR"/>
</dbReference>
<evidence type="ECO:0000256" key="4">
    <source>
        <dbReference type="ARBA" id="ARBA00022553"/>
    </source>
</evidence>
<dbReference type="PROSITE" id="PS50109">
    <property type="entry name" value="HIS_KIN"/>
    <property type="match status" value="1"/>
</dbReference>
<dbReference type="PROSITE" id="PS50885">
    <property type="entry name" value="HAMP"/>
    <property type="match status" value="1"/>
</dbReference>
<dbReference type="AlphaFoldDB" id="A0A975TC13"/>
<dbReference type="Pfam" id="PF00672">
    <property type="entry name" value="HAMP"/>
    <property type="match status" value="1"/>
</dbReference>
<evidence type="ECO:0000256" key="1">
    <source>
        <dbReference type="ARBA" id="ARBA00000085"/>
    </source>
</evidence>
<evidence type="ECO:0000313" key="13">
    <source>
        <dbReference type="Proteomes" id="UP000683511"/>
    </source>
</evidence>
<comment type="subcellular location">
    <subcellularLocation>
        <location evidence="2">Membrane</location>
    </subcellularLocation>
</comment>
<dbReference type="PANTHER" id="PTHR43065:SF50">
    <property type="entry name" value="HISTIDINE KINASE"/>
    <property type="match status" value="1"/>
</dbReference>
<keyword evidence="13" id="KW-1185">Reference proteome</keyword>
<keyword evidence="7" id="KW-0902">Two-component regulatory system</keyword>
<dbReference type="RefSeq" id="WP_190603491.1">
    <property type="nucleotide sequence ID" value="NZ_CP021056.1"/>
</dbReference>
<feature type="transmembrane region" description="Helical" evidence="9">
    <location>
        <begin position="20"/>
        <end position="40"/>
    </location>
</feature>
<dbReference type="Gene3D" id="1.10.287.130">
    <property type="match status" value="1"/>
</dbReference>